<keyword evidence="1" id="KW-0732">Signal</keyword>
<dbReference type="EMBL" id="KN828405">
    <property type="protein sequence ID" value="KIK75014.1"/>
    <property type="molecule type" value="Genomic_DNA"/>
</dbReference>
<reference evidence="3" key="2">
    <citation type="submission" date="2015-01" db="EMBL/GenBank/DDBJ databases">
        <title>Evolutionary Origins and Diversification of the Mycorrhizal Mutualists.</title>
        <authorList>
            <consortium name="DOE Joint Genome Institute"/>
            <consortium name="Mycorrhizal Genomics Consortium"/>
            <person name="Kohler A."/>
            <person name="Kuo A."/>
            <person name="Nagy L.G."/>
            <person name="Floudas D."/>
            <person name="Copeland A."/>
            <person name="Barry K.W."/>
            <person name="Cichocki N."/>
            <person name="Veneault-Fourrey C."/>
            <person name="LaButti K."/>
            <person name="Lindquist E.A."/>
            <person name="Lipzen A."/>
            <person name="Lundell T."/>
            <person name="Morin E."/>
            <person name="Murat C."/>
            <person name="Riley R."/>
            <person name="Ohm R."/>
            <person name="Sun H."/>
            <person name="Tunlid A."/>
            <person name="Henrissat B."/>
            <person name="Grigoriev I.V."/>
            <person name="Hibbett D.S."/>
            <person name="Martin F."/>
        </authorList>
    </citation>
    <scope>NUCLEOTIDE SEQUENCE [LARGE SCALE GENOMIC DNA]</scope>
    <source>
        <strain evidence="3">Ve08.2h10</strain>
    </source>
</reference>
<dbReference type="InterPro" id="IPR027417">
    <property type="entry name" value="P-loop_NTPase"/>
</dbReference>
<reference evidence="2 3" key="1">
    <citation type="submission" date="2014-04" db="EMBL/GenBank/DDBJ databases">
        <authorList>
            <consortium name="DOE Joint Genome Institute"/>
            <person name="Kuo A."/>
            <person name="Kohler A."/>
            <person name="Jargeat P."/>
            <person name="Nagy L.G."/>
            <person name="Floudas D."/>
            <person name="Copeland A."/>
            <person name="Barry K.W."/>
            <person name="Cichocki N."/>
            <person name="Veneault-Fourrey C."/>
            <person name="LaButti K."/>
            <person name="Lindquist E.A."/>
            <person name="Lipzen A."/>
            <person name="Lundell T."/>
            <person name="Morin E."/>
            <person name="Murat C."/>
            <person name="Sun H."/>
            <person name="Tunlid A."/>
            <person name="Henrissat B."/>
            <person name="Grigoriev I.V."/>
            <person name="Hibbett D.S."/>
            <person name="Martin F."/>
            <person name="Nordberg H.P."/>
            <person name="Cantor M.N."/>
            <person name="Hua S.X."/>
        </authorList>
    </citation>
    <scope>NUCLEOTIDE SEQUENCE [LARGE SCALE GENOMIC DNA]</scope>
    <source>
        <strain evidence="2 3">Ve08.2h10</strain>
    </source>
</reference>
<accession>A0A0D0D4U7</accession>
<dbReference type="Proteomes" id="UP000054538">
    <property type="component" value="Unassembled WGS sequence"/>
</dbReference>
<dbReference type="SUPFAM" id="SSF52540">
    <property type="entry name" value="P-loop containing nucleoside triphosphate hydrolases"/>
    <property type="match status" value="1"/>
</dbReference>
<evidence type="ECO:0000313" key="3">
    <source>
        <dbReference type="Proteomes" id="UP000054538"/>
    </source>
</evidence>
<gene>
    <name evidence="2" type="ORF">PAXRUDRAFT_174081</name>
</gene>
<evidence type="ECO:0000313" key="2">
    <source>
        <dbReference type="EMBL" id="KIK75014.1"/>
    </source>
</evidence>
<proteinExistence type="predicted"/>
<feature type="chain" id="PRO_5002208391" description="DEAD/DEAH box helicase domain-containing protein" evidence="1">
    <location>
        <begin position="19"/>
        <end position="68"/>
    </location>
</feature>
<dbReference type="OrthoDB" id="10261556at2759"/>
<protein>
    <recommendedName>
        <fullName evidence="4">DEAD/DEAH box helicase domain-containing protein</fullName>
    </recommendedName>
</protein>
<dbReference type="HOGENOM" id="CLU_2801019_0_0_1"/>
<dbReference type="InParanoid" id="A0A0D0D4U7"/>
<organism evidence="2 3">
    <name type="scientific">Paxillus rubicundulus Ve08.2h10</name>
    <dbReference type="NCBI Taxonomy" id="930991"/>
    <lineage>
        <taxon>Eukaryota</taxon>
        <taxon>Fungi</taxon>
        <taxon>Dikarya</taxon>
        <taxon>Basidiomycota</taxon>
        <taxon>Agaricomycotina</taxon>
        <taxon>Agaricomycetes</taxon>
        <taxon>Agaricomycetidae</taxon>
        <taxon>Boletales</taxon>
        <taxon>Paxilineae</taxon>
        <taxon>Paxillaceae</taxon>
        <taxon>Paxillus</taxon>
    </lineage>
</organism>
<name>A0A0D0D4U7_9AGAM</name>
<sequence length="68" mass="7430">CLIICLLTLSMIVPHIFQLQASIATLNQHDTIITAGTASGKTLSLNYYATLTMINVCHYLALGHDKIQ</sequence>
<keyword evidence="3" id="KW-1185">Reference proteome</keyword>
<feature type="signal peptide" evidence="1">
    <location>
        <begin position="1"/>
        <end position="18"/>
    </location>
</feature>
<feature type="non-terminal residue" evidence="2">
    <location>
        <position position="1"/>
    </location>
</feature>
<evidence type="ECO:0008006" key="4">
    <source>
        <dbReference type="Google" id="ProtNLM"/>
    </source>
</evidence>
<evidence type="ECO:0000256" key="1">
    <source>
        <dbReference type="SAM" id="SignalP"/>
    </source>
</evidence>
<dbReference type="AlphaFoldDB" id="A0A0D0D4U7"/>